<evidence type="ECO:0000313" key="1">
    <source>
        <dbReference type="EMBL" id="KIF61339.1"/>
    </source>
</evidence>
<protein>
    <submittedName>
        <fullName evidence="1">Uncharacterized protein</fullName>
    </submittedName>
</protein>
<dbReference type="Proteomes" id="UP000031587">
    <property type="component" value="Unassembled WGS sequence"/>
</dbReference>
<proteinExistence type="predicted"/>
<gene>
    <name evidence="1" type="ORF">QS95_09580</name>
</gene>
<dbReference type="AlphaFoldDB" id="A0AAE2DKG4"/>
<comment type="caution">
    <text evidence="1">The sequence shown here is derived from an EMBL/GenBank/DDBJ whole genome shotgun (WGS) entry which is preliminary data.</text>
</comment>
<accession>A0AAE2DKG4</accession>
<sequence length="96" mass="11236">MLEKNKKIELKGEDALEALAELEFILISLHKMGSYYSDKSVEDYQKATTDFIDNEKVTHRLAKIRKIISKSFDTTLGDDDMDDIERHVENIQFWKP</sequence>
<name>A0AAE2DKG4_PSEFL</name>
<dbReference type="EMBL" id="JTGH01000008">
    <property type="protein sequence ID" value="KIF61339.1"/>
    <property type="molecule type" value="Genomic_DNA"/>
</dbReference>
<dbReference type="RefSeq" id="WP_039767792.1">
    <property type="nucleotide sequence ID" value="NZ_JTGH01000008.1"/>
</dbReference>
<reference evidence="1 2" key="1">
    <citation type="submission" date="2014-11" db="EMBL/GenBank/DDBJ databases">
        <title>Draft genome sequence of Pseudomonas fluorescens strains SF4c SF39a.</title>
        <authorList>
            <person name="Underwood G.E."/>
            <person name="Ly L.K."/>
            <person name="Bitzer A.S."/>
            <person name="Godino A."/>
            <person name="Bucci V."/>
            <person name="Fischer S."/>
            <person name="Silby M.W."/>
        </authorList>
    </citation>
    <scope>NUCLEOTIDE SEQUENCE [LARGE SCALE GENOMIC DNA]</scope>
    <source>
        <strain evidence="1 2">SF4c</strain>
    </source>
</reference>
<organism evidence="1 2">
    <name type="scientific">Pseudomonas fluorescens</name>
    <dbReference type="NCBI Taxonomy" id="294"/>
    <lineage>
        <taxon>Bacteria</taxon>
        <taxon>Pseudomonadati</taxon>
        <taxon>Pseudomonadota</taxon>
        <taxon>Gammaproteobacteria</taxon>
        <taxon>Pseudomonadales</taxon>
        <taxon>Pseudomonadaceae</taxon>
        <taxon>Pseudomonas</taxon>
    </lineage>
</organism>
<evidence type="ECO:0000313" key="2">
    <source>
        <dbReference type="Proteomes" id="UP000031587"/>
    </source>
</evidence>